<dbReference type="PANTHER" id="PTHR33112:SF16">
    <property type="entry name" value="HETEROKARYON INCOMPATIBILITY DOMAIN-CONTAINING PROTEIN"/>
    <property type="match status" value="1"/>
</dbReference>
<protein>
    <recommendedName>
        <fullName evidence="1">Heterokaryon incompatibility domain-containing protein</fullName>
    </recommendedName>
</protein>
<dbReference type="EMBL" id="NKUJ01000613">
    <property type="protein sequence ID" value="RMJ01875.1"/>
    <property type="molecule type" value="Genomic_DNA"/>
</dbReference>
<dbReference type="AlphaFoldDB" id="A0A3M2R9U0"/>
<dbReference type="Pfam" id="PF06985">
    <property type="entry name" value="HET"/>
    <property type="match status" value="1"/>
</dbReference>
<evidence type="ECO:0000313" key="2">
    <source>
        <dbReference type="EMBL" id="RMJ01875.1"/>
    </source>
</evidence>
<evidence type="ECO:0000313" key="3">
    <source>
        <dbReference type="Proteomes" id="UP000277212"/>
    </source>
</evidence>
<feature type="domain" description="Heterokaryon incompatibility" evidence="1">
    <location>
        <begin position="192"/>
        <end position="348"/>
    </location>
</feature>
<organism evidence="2 3">
    <name type="scientific">Fusarium kuroshium</name>
    <dbReference type="NCBI Taxonomy" id="2010991"/>
    <lineage>
        <taxon>Eukaryota</taxon>
        <taxon>Fungi</taxon>
        <taxon>Dikarya</taxon>
        <taxon>Ascomycota</taxon>
        <taxon>Pezizomycotina</taxon>
        <taxon>Sordariomycetes</taxon>
        <taxon>Hypocreomycetidae</taxon>
        <taxon>Hypocreales</taxon>
        <taxon>Nectriaceae</taxon>
        <taxon>Fusarium</taxon>
        <taxon>Fusarium solani species complex</taxon>
    </lineage>
</organism>
<proteinExistence type="predicted"/>
<reference evidence="2 3" key="1">
    <citation type="submission" date="2017-06" db="EMBL/GenBank/DDBJ databases">
        <title>Comparative genomic analysis of Ambrosia Fusariam Clade fungi.</title>
        <authorList>
            <person name="Stajich J.E."/>
            <person name="Carrillo J."/>
            <person name="Kijimoto T."/>
            <person name="Eskalen A."/>
            <person name="O'Donnell K."/>
            <person name="Kasson M."/>
        </authorList>
    </citation>
    <scope>NUCLEOTIDE SEQUENCE [LARGE SCALE GENOMIC DNA]</scope>
    <source>
        <strain evidence="2">UCR3666</strain>
    </source>
</reference>
<gene>
    <name evidence="2" type="ORF">CDV36_015595</name>
</gene>
<dbReference type="PANTHER" id="PTHR33112">
    <property type="entry name" value="DOMAIN PROTEIN, PUTATIVE-RELATED"/>
    <property type="match status" value="1"/>
</dbReference>
<dbReference type="Proteomes" id="UP000277212">
    <property type="component" value="Unassembled WGS sequence"/>
</dbReference>
<keyword evidence="3" id="KW-1185">Reference proteome</keyword>
<dbReference type="InterPro" id="IPR010730">
    <property type="entry name" value="HET"/>
</dbReference>
<comment type="caution">
    <text evidence="2">The sequence shown here is derived from an EMBL/GenBank/DDBJ whole genome shotgun (WGS) entry which is preliminary data.</text>
</comment>
<dbReference type="OrthoDB" id="5014044at2759"/>
<name>A0A3M2R9U0_9HYPO</name>
<dbReference type="STRING" id="2010991.A0A3M2R9U0"/>
<accession>A0A3M2R9U0</accession>
<sequence>MSSRRRARCRMGCPNCGDFDWDQLQSNPFDVFFSYPGKIAHTASEGCATCGILLKALQHCYPYVFDKPEEYRLGFHGFEGPMRWDLFHPGEDIRAVSRTNRFIELFSRRGDYCPWDEVGAADHFSFDLESAIQQAHMWLESCRNNHPKCAVQYAGTLPSRVVRIMPQSNDTDRLNPPKVKLHETAKGETGQYITLSHCWGKNPIITTKTTNIDQYKNEIPWDELSKTFQEAIIFAGLIGVESIWIDSLCIIQNSAEDWSAEAVKMASYYCNSEFTIAATASTDGSGGLYHSTPLDETAIEIEGFDPKTKSDFRVGARRPLAHLHDALEDRTKIVDRFPLLSRGWVYQERILSRRFLHFGPREVHWECHEEVNCQCGGGKAALEMNPSGAETSNQALAITEGKLAVDKIMFLWLEQIENLTSLNFTHISDQLPALSGIATLMRQSQQPGRYLAGLWEDGLLFWLCWATQEFGQPRTLKDTPSWSWASIQGRISFSFIEAYFMKGPWGQAGHENMLLVNEARVRMKQCVPSNPSLSGKLEMAVLEVSGLVAPITLHCKQDQDSGEEIFGFSFNRQNSASSGDIKPEICYPVQWDITSRNYLRSLDGKPALLLHLLSYEKLEAAYEGPDWMRSYLIVRPVDETETRYERVGILCTDVTGGFLPSKAWIALGDKQKSGHAAVRDELLKLFRKLSSQRSLEII</sequence>
<evidence type="ECO:0000259" key="1">
    <source>
        <dbReference type="Pfam" id="PF06985"/>
    </source>
</evidence>